<evidence type="ECO:0000256" key="1">
    <source>
        <dbReference type="ARBA" id="ARBA00022679"/>
    </source>
</evidence>
<dbReference type="Proteomes" id="UP000189739">
    <property type="component" value="Unassembled WGS sequence"/>
</dbReference>
<feature type="domain" description="Glycosyl transferase family 1" evidence="2">
    <location>
        <begin position="185"/>
        <end position="340"/>
    </location>
</feature>
<dbReference type="GO" id="GO:0016757">
    <property type="term" value="F:glycosyltransferase activity"/>
    <property type="evidence" value="ECO:0007669"/>
    <property type="project" value="InterPro"/>
</dbReference>
<dbReference type="PANTHER" id="PTHR46401:SF2">
    <property type="entry name" value="GLYCOSYLTRANSFERASE WBBK-RELATED"/>
    <property type="match status" value="1"/>
</dbReference>
<name>A0A1S9PJC5_9SPHI</name>
<keyword evidence="1" id="KW-0808">Transferase</keyword>
<reference evidence="4 5" key="1">
    <citation type="submission" date="2016-07" db="EMBL/GenBank/DDBJ databases">
        <title>Genomic analysis of zinc-resistant bacterium Mucilaginibacter pedocola TBZ30.</title>
        <authorList>
            <person name="Huang J."/>
            <person name="Tang J."/>
        </authorList>
    </citation>
    <scope>NUCLEOTIDE SEQUENCE [LARGE SCALE GENOMIC DNA]</scope>
    <source>
        <strain evidence="4 5">TBZ30</strain>
    </source>
</reference>
<evidence type="ECO:0008006" key="6">
    <source>
        <dbReference type="Google" id="ProtNLM"/>
    </source>
</evidence>
<evidence type="ECO:0000259" key="3">
    <source>
        <dbReference type="Pfam" id="PF13439"/>
    </source>
</evidence>
<dbReference type="InterPro" id="IPR028098">
    <property type="entry name" value="Glyco_trans_4-like_N"/>
</dbReference>
<dbReference type="AlphaFoldDB" id="A0A1S9PJC5"/>
<evidence type="ECO:0000313" key="4">
    <source>
        <dbReference type="EMBL" id="OOQ60688.1"/>
    </source>
</evidence>
<protein>
    <recommendedName>
        <fullName evidence="6">Glycosyl transferase family 1</fullName>
    </recommendedName>
</protein>
<dbReference type="InterPro" id="IPR001296">
    <property type="entry name" value="Glyco_trans_1"/>
</dbReference>
<keyword evidence="5" id="KW-1185">Reference proteome</keyword>
<dbReference type="SUPFAM" id="SSF53756">
    <property type="entry name" value="UDP-Glycosyltransferase/glycogen phosphorylase"/>
    <property type="match status" value="1"/>
</dbReference>
<dbReference type="STRING" id="1792845.BC343_24150"/>
<dbReference type="Pfam" id="PF00534">
    <property type="entry name" value="Glycos_transf_1"/>
    <property type="match status" value="1"/>
</dbReference>
<feature type="domain" description="Glycosyltransferase subfamily 4-like N-terminal" evidence="3">
    <location>
        <begin position="15"/>
        <end position="173"/>
    </location>
</feature>
<comment type="caution">
    <text evidence="4">The sequence shown here is derived from an EMBL/GenBank/DDBJ whole genome shotgun (WGS) entry which is preliminary data.</text>
</comment>
<dbReference type="PANTHER" id="PTHR46401">
    <property type="entry name" value="GLYCOSYLTRANSFERASE WBBK-RELATED"/>
    <property type="match status" value="1"/>
</dbReference>
<dbReference type="GO" id="GO:0009103">
    <property type="term" value="P:lipopolysaccharide biosynthetic process"/>
    <property type="evidence" value="ECO:0007669"/>
    <property type="project" value="TreeGrafter"/>
</dbReference>
<dbReference type="Gene3D" id="3.40.50.2000">
    <property type="entry name" value="Glycogen Phosphorylase B"/>
    <property type="match status" value="2"/>
</dbReference>
<dbReference type="CDD" id="cd03809">
    <property type="entry name" value="GT4_MtfB-like"/>
    <property type="match status" value="1"/>
</dbReference>
<sequence>MKILFDHQKFSLQRYGGISRYFAGLNEGLNRQPGVGSHICALYSENEYLKDYDLPFNNALGHRLFRHHRNRIIRWNTRYCSWKIKAGKFDIFHPTYYDTYFLDVLRKPLIITVHDMIHELFPGLFPDAEQIIAQKKQLIEQANAIIAISQHTKADILKFFPQVADKISVVYHGYMQADIAAATLNLPAHYLLFVGERWHYKNFKLFAQAVAPLLTTGQGLQLVCAGGGPFGNDEQLHLQQLGIWKKCRQISASEAELKQLYRQASVFVFPSLQEGFGLPLLEAFGNNCPVVCSKTTSLPEVAANAALYFDPEDEFSIAEAVSKVLQDKALRQNLINAGAERLEQFTVKRCVTDTLGVYSSVL</sequence>
<dbReference type="OrthoDB" id="9801609at2"/>
<dbReference type="Pfam" id="PF13439">
    <property type="entry name" value="Glyco_transf_4"/>
    <property type="match status" value="1"/>
</dbReference>
<organism evidence="4 5">
    <name type="scientific">Mucilaginibacter pedocola</name>
    <dbReference type="NCBI Taxonomy" id="1792845"/>
    <lineage>
        <taxon>Bacteria</taxon>
        <taxon>Pseudomonadati</taxon>
        <taxon>Bacteroidota</taxon>
        <taxon>Sphingobacteriia</taxon>
        <taxon>Sphingobacteriales</taxon>
        <taxon>Sphingobacteriaceae</taxon>
        <taxon>Mucilaginibacter</taxon>
    </lineage>
</organism>
<dbReference type="RefSeq" id="WP_078347388.1">
    <property type="nucleotide sequence ID" value="NZ_MBTF01000005.1"/>
</dbReference>
<evidence type="ECO:0000313" key="5">
    <source>
        <dbReference type="Proteomes" id="UP000189739"/>
    </source>
</evidence>
<proteinExistence type="predicted"/>
<dbReference type="EMBL" id="MBTF01000005">
    <property type="protein sequence ID" value="OOQ60688.1"/>
    <property type="molecule type" value="Genomic_DNA"/>
</dbReference>
<accession>A0A1S9PJC5</accession>
<gene>
    <name evidence="4" type="ORF">BC343_24150</name>
</gene>
<evidence type="ECO:0000259" key="2">
    <source>
        <dbReference type="Pfam" id="PF00534"/>
    </source>
</evidence>